<reference evidence="6" key="1">
    <citation type="submission" date="2017-09" db="EMBL/GenBank/DDBJ databases">
        <title>Polyketide synthases of a Diaporthe helianthi virulent isolate.</title>
        <authorList>
            <person name="Baroncelli R."/>
        </authorList>
    </citation>
    <scope>NUCLEOTIDE SEQUENCE [LARGE SCALE GENOMIC DNA]</scope>
    <source>
        <strain evidence="6">7/96</strain>
    </source>
</reference>
<evidence type="ECO:0000313" key="6">
    <source>
        <dbReference type="EMBL" id="POS75529.1"/>
    </source>
</evidence>
<dbReference type="InterPro" id="IPR051799">
    <property type="entry name" value="NADH_flavin_oxidoreductase"/>
</dbReference>
<dbReference type="SUPFAM" id="SSF51395">
    <property type="entry name" value="FMN-linked oxidoreductases"/>
    <property type="match status" value="1"/>
</dbReference>
<dbReference type="GO" id="GO:0010181">
    <property type="term" value="F:FMN binding"/>
    <property type="evidence" value="ECO:0007669"/>
    <property type="project" value="InterPro"/>
</dbReference>
<keyword evidence="7" id="KW-1185">Reference proteome</keyword>
<accession>A0A2P5HZ81</accession>
<dbReference type="STRING" id="158607.A0A2P5HZ81"/>
<dbReference type="PANTHER" id="PTHR43656:SF2">
    <property type="entry name" value="BINDING OXIDOREDUCTASE, PUTATIVE (AFU_ORTHOLOGUE AFUA_2G08260)-RELATED"/>
    <property type="match status" value="1"/>
</dbReference>
<dbReference type="GO" id="GO:0016491">
    <property type="term" value="F:oxidoreductase activity"/>
    <property type="evidence" value="ECO:0007669"/>
    <property type="project" value="UniProtKB-KW"/>
</dbReference>
<dbReference type="InParanoid" id="A0A2P5HZ81"/>
<dbReference type="EMBL" id="MAVT02000475">
    <property type="protein sequence ID" value="POS75529.1"/>
    <property type="molecule type" value="Genomic_DNA"/>
</dbReference>
<feature type="domain" description="NADH:flavin oxidoreductase/NADH oxidase N-terminal" evidence="5">
    <location>
        <begin position="10"/>
        <end position="361"/>
    </location>
</feature>
<name>A0A2P5HZ81_DIAHE</name>
<protein>
    <submittedName>
        <fullName evidence="6">NADH:flavin oxidoreductase/NADH oxidase</fullName>
    </submittedName>
</protein>
<dbReference type="Gene3D" id="3.20.20.70">
    <property type="entry name" value="Aldolase class I"/>
    <property type="match status" value="1"/>
</dbReference>
<evidence type="ECO:0000256" key="1">
    <source>
        <dbReference type="ARBA" id="ARBA00005979"/>
    </source>
</evidence>
<dbReference type="OrthoDB" id="1663137at2759"/>
<evidence type="ECO:0000259" key="5">
    <source>
        <dbReference type="Pfam" id="PF00724"/>
    </source>
</evidence>
<dbReference type="Pfam" id="PF00724">
    <property type="entry name" value="Oxidored_FMN"/>
    <property type="match status" value="1"/>
</dbReference>
<sequence length="402" mass="42813">MNLEISTPYTLPSGLVLPNRLVKAALAEDMAGPATDYLPNDAMNRSYKTWADGGWGMVMTGNVQVDTKFLGQPGDTSIIDNEAKQLESWRTWARTIKGPSGKTPAVVQISHPGRQSPLGAGTKGFFTKNVAPSPVPLDLGPGLLAKLLSALVMGTPREMTAADIDGVVARFARAAKLSADAGFDGIELHAAHGYLLAQFLSPKSNRRTDAYGGSARKGAKLVADVVRACREATPKGFTIGIKLNSVDHQSASDLDYAIEQLNVITEAGIDFLEVSGGTYEDPAMMNGGKEYQEKSDRSKAREAFFLEFAKAIRNKFPNLPLMVTGGFRTRVGMEAAVTEGGCDIIGIGRPAILNPSLPSNIILNKEVSDNDARLFTEKVKAPWYAKMISPAVGAGAESIQGA</sequence>
<dbReference type="CDD" id="cd04733">
    <property type="entry name" value="OYE_like_2_FMN"/>
    <property type="match status" value="1"/>
</dbReference>
<gene>
    <name evidence="6" type="ORF">DHEL01_v206075</name>
</gene>
<keyword evidence="4" id="KW-0560">Oxidoreductase</keyword>
<dbReference type="Proteomes" id="UP000094444">
    <property type="component" value="Unassembled WGS sequence"/>
</dbReference>
<dbReference type="PANTHER" id="PTHR43656">
    <property type="entry name" value="BINDING OXIDOREDUCTASE, PUTATIVE (AFU_ORTHOLOGUE AFUA_2G08260)-RELATED"/>
    <property type="match status" value="1"/>
</dbReference>
<dbReference type="InterPro" id="IPR001155">
    <property type="entry name" value="OxRdtase_FMN_N"/>
</dbReference>
<dbReference type="AlphaFoldDB" id="A0A2P5HZ81"/>
<keyword evidence="2" id="KW-0285">Flavoprotein</keyword>
<comment type="similarity">
    <text evidence="1">Belongs to the NADH:flavin oxidoreductase/NADH oxidase family.</text>
</comment>
<comment type="caution">
    <text evidence="6">The sequence shown here is derived from an EMBL/GenBank/DDBJ whole genome shotgun (WGS) entry which is preliminary data.</text>
</comment>
<evidence type="ECO:0000256" key="2">
    <source>
        <dbReference type="ARBA" id="ARBA00022630"/>
    </source>
</evidence>
<proteinExistence type="inferred from homology"/>
<evidence type="ECO:0000256" key="4">
    <source>
        <dbReference type="ARBA" id="ARBA00023002"/>
    </source>
</evidence>
<keyword evidence="3" id="KW-0288">FMN</keyword>
<dbReference type="InterPro" id="IPR013785">
    <property type="entry name" value="Aldolase_TIM"/>
</dbReference>
<evidence type="ECO:0000313" key="7">
    <source>
        <dbReference type="Proteomes" id="UP000094444"/>
    </source>
</evidence>
<organism evidence="6 7">
    <name type="scientific">Diaporthe helianthi</name>
    <dbReference type="NCBI Taxonomy" id="158607"/>
    <lineage>
        <taxon>Eukaryota</taxon>
        <taxon>Fungi</taxon>
        <taxon>Dikarya</taxon>
        <taxon>Ascomycota</taxon>
        <taxon>Pezizomycotina</taxon>
        <taxon>Sordariomycetes</taxon>
        <taxon>Sordariomycetidae</taxon>
        <taxon>Diaporthales</taxon>
        <taxon>Diaporthaceae</taxon>
        <taxon>Diaporthe</taxon>
    </lineage>
</organism>
<evidence type="ECO:0000256" key="3">
    <source>
        <dbReference type="ARBA" id="ARBA00022643"/>
    </source>
</evidence>